<sequence length="209" mass="22669">MVKKLPRRGPPRPRPKVAVAPEGDAPLGKAVENKIEEELRRKRELSKAAVAAILEGIARPEMQNSVKAYIPSDWSAKYKKDLGPYKQFVKQHPKQFTLIDHDPCNFTVVKAGQAPKPMTRAGKKDPSLSWQKQLFKAWMMYCKVTPKPDRDVTAFAGAIALDAAGTEGRASKKDSTKGASTGGGSPDAASRGGDAALAPPKLAKRKRAK</sequence>
<evidence type="ECO:0000256" key="1">
    <source>
        <dbReference type="SAM" id="MobiDB-lite"/>
    </source>
</evidence>
<gene>
    <name evidence="2" type="ORF">AMON00008_LOCUS24068</name>
</gene>
<accession>A0A7S4QQC3</accession>
<feature type="region of interest" description="Disordered" evidence="1">
    <location>
        <begin position="1"/>
        <end position="25"/>
    </location>
</feature>
<feature type="compositionally biased region" description="Basic residues" evidence="1">
    <location>
        <begin position="1"/>
        <end position="15"/>
    </location>
</feature>
<feature type="region of interest" description="Disordered" evidence="1">
    <location>
        <begin position="166"/>
        <end position="209"/>
    </location>
</feature>
<name>A0A7S4QQC3_9DINO</name>
<proteinExistence type="predicted"/>
<organism evidence="2">
    <name type="scientific">Alexandrium monilatum</name>
    <dbReference type="NCBI Taxonomy" id="311494"/>
    <lineage>
        <taxon>Eukaryota</taxon>
        <taxon>Sar</taxon>
        <taxon>Alveolata</taxon>
        <taxon>Dinophyceae</taxon>
        <taxon>Gonyaulacales</taxon>
        <taxon>Pyrocystaceae</taxon>
        <taxon>Alexandrium</taxon>
    </lineage>
</organism>
<evidence type="ECO:0000313" key="2">
    <source>
        <dbReference type="EMBL" id="CAE4590685.1"/>
    </source>
</evidence>
<protein>
    <submittedName>
        <fullName evidence="2">Uncharacterized protein</fullName>
    </submittedName>
</protein>
<reference evidence="2" key="1">
    <citation type="submission" date="2021-01" db="EMBL/GenBank/DDBJ databases">
        <authorList>
            <person name="Corre E."/>
            <person name="Pelletier E."/>
            <person name="Niang G."/>
            <person name="Scheremetjew M."/>
            <person name="Finn R."/>
            <person name="Kale V."/>
            <person name="Holt S."/>
            <person name="Cochrane G."/>
            <person name="Meng A."/>
            <person name="Brown T."/>
            <person name="Cohen L."/>
        </authorList>
    </citation>
    <scope>NUCLEOTIDE SEQUENCE</scope>
    <source>
        <strain evidence="2">CCMP3105</strain>
    </source>
</reference>
<dbReference type="AlphaFoldDB" id="A0A7S4QQC3"/>
<dbReference type="EMBL" id="HBNR01035095">
    <property type="protein sequence ID" value="CAE4590685.1"/>
    <property type="molecule type" value="Transcribed_RNA"/>
</dbReference>